<keyword evidence="1" id="KW-0812">Transmembrane</keyword>
<accession>A0A0A1VZW8</accession>
<dbReference type="AlphaFoldDB" id="A0A0A1VZW8"/>
<evidence type="ECO:0000256" key="1">
    <source>
        <dbReference type="SAM" id="Phobius"/>
    </source>
</evidence>
<keyword evidence="1" id="KW-1133">Transmembrane helix</keyword>
<protein>
    <submittedName>
        <fullName evidence="2">Uncharacterized protein</fullName>
    </submittedName>
</protein>
<proteinExistence type="predicted"/>
<organism evidence="2 3">
    <name type="scientific">Microcystis aeruginosa NIES-44</name>
    <dbReference type="NCBI Taxonomy" id="449439"/>
    <lineage>
        <taxon>Bacteria</taxon>
        <taxon>Bacillati</taxon>
        <taxon>Cyanobacteriota</taxon>
        <taxon>Cyanophyceae</taxon>
        <taxon>Oscillatoriophycideae</taxon>
        <taxon>Chroococcales</taxon>
        <taxon>Microcystaceae</taxon>
        <taxon>Microcystis</taxon>
    </lineage>
</organism>
<evidence type="ECO:0000313" key="3">
    <source>
        <dbReference type="Proteomes" id="UP000030321"/>
    </source>
</evidence>
<dbReference type="EMBL" id="BBPA01000070">
    <property type="protein sequence ID" value="GAL95357.1"/>
    <property type="molecule type" value="Genomic_DNA"/>
</dbReference>
<dbReference type="Proteomes" id="UP000030321">
    <property type="component" value="Unassembled WGS sequence"/>
</dbReference>
<keyword evidence="1" id="KW-0472">Membrane</keyword>
<reference evidence="3" key="1">
    <citation type="journal article" date="2015" name="Genome">
        <title>Whole Genome Sequence of the Non-Microcystin-Producing Microcystis aeruginosa Strain NIES-44.</title>
        <authorList>
            <person name="Okano K."/>
            <person name="Miyata N."/>
            <person name="Ozaki Y."/>
        </authorList>
    </citation>
    <scope>NUCLEOTIDE SEQUENCE [LARGE SCALE GENOMIC DNA]</scope>
    <source>
        <strain evidence="3">NIES-44</strain>
    </source>
</reference>
<name>A0A0A1VZW8_MICAE</name>
<gene>
    <name evidence="2" type="ORF">N44_04212</name>
</gene>
<comment type="caution">
    <text evidence="2">The sequence shown here is derived from an EMBL/GenBank/DDBJ whole genome shotgun (WGS) entry which is preliminary data.</text>
</comment>
<sequence length="55" mass="6290">MFEKLVPSLWFHPVLLYSTYIPFFSMLTPFSLLAMGLTSERKNPMVKIGQLPDGV</sequence>
<evidence type="ECO:0000313" key="2">
    <source>
        <dbReference type="EMBL" id="GAL95357.1"/>
    </source>
</evidence>
<feature type="transmembrane region" description="Helical" evidence="1">
    <location>
        <begin position="20"/>
        <end position="38"/>
    </location>
</feature>